<keyword evidence="5" id="KW-0862">Zinc</keyword>
<evidence type="ECO:0000256" key="9">
    <source>
        <dbReference type="RuleBase" id="RU361128"/>
    </source>
</evidence>
<keyword evidence="3 9" id="KW-0808">Transferase</keyword>
<keyword evidence="4 9" id="KW-0547">Nucleotide-binding</keyword>
<dbReference type="SUPFAM" id="SSF111331">
    <property type="entry name" value="NAD kinase/diacylglycerol kinase-like"/>
    <property type="match status" value="1"/>
</dbReference>
<protein>
    <recommendedName>
        <fullName evidence="9">Diacylglycerol kinase</fullName>
        <shortName evidence="9">DAG kinase</shortName>
        <ecNumber evidence="9">2.7.1.107</ecNumber>
    </recommendedName>
</protein>
<evidence type="ECO:0000256" key="10">
    <source>
        <dbReference type="SAM" id="MobiDB-lite"/>
    </source>
</evidence>
<evidence type="ECO:0000256" key="5">
    <source>
        <dbReference type="ARBA" id="ARBA00022771"/>
    </source>
</evidence>
<sequence>MDELADGGMVGPPFAHADLAAWPRQPEPVVISDPPPLMTIALLTATLALIYLISIMHAQATPPDLDPRQLEEARARLWRLILPEQLLDFGEATPPTSPPAKGAEAASEKLRLRSAASLAQRVRHSIAELRTPTLQPQLWQNSWTYRPSAEVARDRTPLLVFINRGSGGRQGEATLVQLKALLSAHQVVDLSLGHAEQALQSFRTVGRFRVLVCGGDGTVGWVLSLLDNAHLEYTPPVAILPLGTGNDLARALGWGGGTRMGRSFVNLLEEVDSAQVALLDRWEVAFEDATVPPPRPSVAKSLAKSVAKSVAKSHVAKSLITAPERRPERGITVTMQIYLGVGVDANVALLKHASAHHGAPPTGVDANVALEWHNRRQSEPHQFTNVLKNKLMYLRYGARQLLHGRDFKHVCKKLTVIADGKRYELPEGTEGIIVLNIASYAGGTDLWGGEWDDDEEVHPSPSAAPASTSGRASQASSRMPSRTASAHQLAPEGGDGGECSAGRDSTIGARVRMGGSGDNLSARAMSRPSSMDFTDRRLSMDSPDQSDEYAEAAV</sequence>
<dbReference type="InterPro" id="IPR037607">
    <property type="entry name" value="DGK"/>
</dbReference>
<comment type="catalytic activity">
    <reaction evidence="9">
        <text>a 1,2-diacyl-sn-glycerol + ATP = a 1,2-diacyl-sn-glycero-3-phosphate + ADP + H(+)</text>
        <dbReference type="Rhea" id="RHEA:10272"/>
        <dbReference type="ChEBI" id="CHEBI:15378"/>
        <dbReference type="ChEBI" id="CHEBI:17815"/>
        <dbReference type="ChEBI" id="CHEBI:30616"/>
        <dbReference type="ChEBI" id="CHEBI:58608"/>
        <dbReference type="ChEBI" id="CHEBI:456216"/>
        <dbReference type="EC" id="2.7.1.107"/>
    </reaction>
</comment>
<dbReference type="GO" id="GO:0005524">
    <property type="term" value="F:ATP binding"/>
    <property type="evidence" value="ECO:0007669"/>
    <property type="project" value="UniProtKB-KW"/>
</dbReference>
<dbReference type="GO" id="GO:0004143">
    <property type="term" value="F:ATP-dependent diacylglycerol kinase activity"/>
    <property type="evidence" value="ECO:0007669"/>
    <property type="project" value="UniProtKB-EC"/>
</dbReference>
<evidence type="ECO:0000313" key="12">
    <source>
        <dbReference type="EMBL" id="KOO35619.1"/>
    </source>
</evidence>
<keyword evidence="5" id="KW-0863">Zinc-finger</keyword>
<dbReference type="InterPro" id="IPR001206">
    <property type="entry name" value="Diacylglycerol_kinase_cat_dom"/>
</dbReference>
<evidence type="ECO:0000256" key="1">
    <source>
        <dbReference type="ARBA" id="ARBA00004370"/>
    </source>
</evidence>
<dbReference type="InterPro" id="IPR017438">
    <property type="entry name" value="ATP-NAD_kinase_N"/>
</dbReference>
<organism evidence="12 13">
    <name type="scientific">Chrysochromulina tobinii</name>
    <dbReference type="NCBI Taxonomy" id="1460289"/>
    <lineage>
        <taxon>Eukaryota</taxon>
        <taxon>Haptista</taxon>
        <taxon>Haptophyta</taxon>
        <taxon>Prymnesiophyceae</taxon>
        <taxon>Prymnesiales</taxon>
        <taxon>Chrysochromulinaceae</taxon>
        <taxon>Chrysochromulina</taxon>
    </lineage>
</organism>
<dbReference type="GO" id="GO:0007200">
    <property type="term" value="P:phospholipase C-activating G protein-coupled receptor signaling pathway"/>
    <property type="evidence" value="ECO:0007669"/>
    <property type="project" value="InterPro"/>
</dbReference>
<dbReference type="GO" id="GO:0008270">
    <property type="term" value="F:zinc ion binding"/>
    <property type="evidence" value="ECO:0007669"/>
    <property type="project" value="UniProtKB-KW"/>
</dbReference>
<dbReference type="OrthoDB" id="242257at2759"/>
<dbReference type="PROSITE" id="PS50146">
    <property type="entry name" value="DAGK"/>
    <property type="match status" value="1"/>
</dbReference>
<feature type="compositionally biased region" description="Polar residues" evidence="10">
    <location>
        <begin position="468"/>
        <end position="486"/>
    </location>
</feature>
<keyword evidence="6 9" id="KW-0418">Kinase</keyword>
<dbReference type="InterPro" id="IPR016064">
    <property type="entry name" value="NAD/diacylglycerol_kinase_sf"/>
</dbReference>
<evidence type="ECO:0000259" key="11">
    <source>
        <dbReference type="PROSITE" id="PS50146"/>
    </source>
</evidence>
<keyword evidence="7 9" id="KW-0067">ATP-binding</keyword>
<comment type="caution">
    <text evidence="12">The sequence shown here is derived from an EMBL/GenBank/DDBJ whole genome shotgun (WGS) entry which is preliminary data.</text>
</comment>
<reference evidence="13" key="1">
    <citation type="journal article" date="2015" name="PLoS Genet.">
        <title>Genome Sequence and Transcriptome Analyses of Chrysochromulina tobin: Metabolic Tools for Enhanced Algal Fitness in the Prominent Order Prymnesiales (Haptophyceae).</title>
        <authorList>
            <person name="Hovde B.T."/>
            <person name="Deodato C.R."/>
            <person name="Hunsperger H.M."/>
            <person name="Ryken S.A."/>
            <person name="Yost W."/>
            <person name="Jha R.K."/>
            <person name="Patterson J."/>
            <person name="Monnat R.J. Jr."/>
            <person name="Barlow S.B."/>
            <person name="Starkenburg S.R."/>
            <person name="Cattolico R.A."/>
        </authorList>
    </citation>
    <scope>NUCLEOTIDE SEQUENCE</scope>
    <source>
        <strain evidence="13">CCMP291</strain>
    </source>
</reference>
<dbReference type="GO" id="GO:0016020">
    <property type="term" value="C:membrane"/>
    <property type="evidence" value="ECO:0007669"/>
    <property type="project" value="UniProtKB-SubCell"/>
</dbReference>
<feature type="domain" description="DAGKc" evidence="11">
    <location>
        <begin position="153"/>
        <end position="288"/>
    </location>
</feature>
<evidence type="ECO:0000256" key="8">
    <source>
        <dbReference type="ARBA" id="ARBA00023136"/>
    </source>
</evidence>
<feature type="region of interest" description="Disordered" evidence="10">
    <location>
        <begin position="448"/>
        <end position="554"/>
    </location>
</feature>
<comment type="similarity">
    <text evidence="2 9">Belongs to the eukaryotic diacylglycerol kinase family.</text>
</comment>
<feature type="compositionally biased region" description="Acidic residues" evidence="10">
    <location>
        <begin position="544"/>
        <end position="554"/>
    </location>
</feature>
<gene>
    <name evidence="12" type="ORF">Ctob_012309</name>
</gene>
<dbReference type="InterPro" id="IPR000756">
    <property type="entry name" value="Diacylglycerol_kin_accessory"/>
</dbReference>
<keyword evidence="13" id="KW-1185">Reference proteome</keyword>
<dbReference type="Gene3D" id="3.40.50.10330">
    <property type="entry name" value="Probable inorganic polyphosphate/atp-NAD kinase, domain 1"/>
    <property type="match status" value="1"/>
</dbReference>
<comment type="subcellular location">
    <subcellularLocation>
        <location evidence="1">Membrane</location>
    </subcellularLocation>
</comment>
<evidence type="ECO:0000313" key="13">
    <source>
        <dbReference type="Proteomes" id="UP000037460"/>
    </source>
</evidence>
<evidence type="ECO:0000256" key="3">
    <source>
        <dbReference type="ARBA" id="ARBA00022679"/>
    </source>
</evidence>
<dbReference type="Pfam" id="PF00609">
    <property type="entry name" value="DAGK_acc"/>
    <property type="match status" value="1"/>
</dbReference>
<evidence type="ECO:0000256" key="7">
    <source>
        <dbReference type="ARBA" id="ARBA00022840"/>
    </source>
</evidence>
<dbReference type="PANTHER" id="PTHR11255">
    <property type="entry name" value="DIACYLGLYCEROL KINASE"/>
    <property type="match status" value="1"/>
</dbReference>
<keyword evidence="8" id="KW-0472">Membrane</keyword>
<evidence type="ECO:0000256" key="6">
    <source>
        <dbReference type="ARBA" id="ARBA00022777"/>
    </source>
</evidence>
<keyword evidence="5" id="KW-0479">Metal-binding</keyword>
<dbReference type="Pfam" id="PF00781">
    <property type="entry name" value="DAGK_cat"/>
    <property type="match status" value="1"/>
</dbReference>
<evidence type="ECO:0000256" key="4">
    <source>
        <dbReference type="ARBA" id="ARBA00022741"/>
    </source>
</evidence>
<evidence type="ECO:0000256" key="2">
    <source>
        <dbReference type="ARBA" id="ARBA00009280"/>
    </source>
</evidence>
<dbReference type="EMBL" id="JWZX01000807">
    <property type="protein sequence ID" value="KOO35619.1"/>
    <property type="molecule type" value="Genomic_DNA"/>
</dbReference>
<dbReference type="EC" id="2.7.1.107" evidence="9"/>
<dbReference type="Proteomes" id="UP000037460">
    <property type="component" value="Unassembled WGS sequence"/>
</dbReference>
<feature type="non-terminal residue" evidence="12">
    <location>
        <position position="554"/>
    </location>
</feature>
<dbReference type="AlphaFoldDB" id="A0A0M0KA03"/>
<dbReference type="SMART" id="SM00045">
    <property type="entry name" value="DAGKa"/>
    <property type="match status" value="1"/>
</dbReference>
<dbReference type="PANTHER" id="PTHR11255:SF54">
    <property type="entry name" value="DIACYLGLYCEROL KINASE THETA"/>
    <property type="match status" value="1"/>
</dbReference>
<proteinExistence type="inferred from homology"/>
<name>A0A0M0KA03_9EUKA</name>
<accession>A0A0M0KA03</accession>
<dbReference type="SMART" id="SM00046">
    <property type="entry name" value="DAGKc"/>
    <property type="match status" value="1"/>
</dbReference>